<evidence type="ECO:0000313" key="3">
    <source>
        <dbReference type="EMBL" id="KAH7956032.1"/>
    </source>
</evidence>
<keyword evidence="4" id="KW-1185">Reference proteome</keyword>
<dbReference type="SUPFAM" id="SSF46689">
    <property type="entry name" value="Homeodomain-like"/>
    <property type="match status" value="1"/>
</dbReference>
<proteinExistence type="predicted"/>
<dbReference type="VEuPathDB" id="VectorBase:RSAN_026126"/>
<dbReference type="Proteomes" id="UP000821837">
    <property type="component" value="Unassembled WGS sequence"/>
</dbReference>
<dbReference type="EMBL" id="JABSTV010001250">
    <property type="protein sequence ID" value="KAH7956032.1"/>
    <property type="molecule type" value="Genomic_DNA"/>
</dbReference>
<dbReference type="InterPro" id="IPR007889">
    <property type="entry name" value="HTH_Psq"/>
</dbReference>
<accession>A0A9D4SVY9</accession>
<evidence type="ECO:0000313" key="4">
    <source>
        <dbReference type="Proteomes" id="UP000821837"/>
    </source>
</evidence>
<reference evidence="3" key="1">
    <citation type="journal article" date="2020" name="Cell">
        <title>Large-Scale Comparative Analyses of Tick Genomes Elucidate Their Genetic Diversity and Vector Capacities.</title>
        <authorList>
            <consortium name="Tick Genome and Microbiome Consortium (TIGMIC)"/>
            <person name="Jia N."/>
            <person name="Wang J."/>
            <person name="Shi W."/>
            <person name="Du L."/>
            <person name="Sun Y."/>
            <person name="Zhan W."/>
            <person name="Jiang J.F."/>
            <person name="Wang Q."/>
            <person name="Zhang B."/>
            <person name="Ji P."/>
            <person name="Bell-Sakyi L."/>
            <person name="Cui X.M."/>
            <person name="Yuan T.T."/>
            <person name="Jiang B.G."/>
            <person name="Yang W.F."/>
            <person name="Lam T.T."/>
            <person name="Chang Q.C."/>
            <person name="Ding S.J."/>
            <person name="Wang X.J."/>
            <person name="Zhu J.G."/>
            <person name="Ruan X.D."/>
            <person name="Zhao L."/>
            <person name="Wei J.T."/>
            <person name="Ye R.Z."/>
            <person name="Que T.C."/>
            <person name="Du C.H."/>
            <person name="Zhou Y.H."/>
            <person name="Cheng J.X."/>
            <person name="Dai P.F."/>
            <person name="Guo W.B."/>
            <person name="Han X.H."/>
            <person name="Huang E.J."/>
            <person name="Li L.F."/>
            <person name="Wei W."/>
            <person name="Gao Y.C."/>
            <person name="Liu J.Z."/>
            <person name="Shao H.Z."/>
            <person name="Wang X."/>
            <person name="Wang C.C."/>
            <person name="Yang T.C."/>
            <person name="Huo Q.B."/>
            <person name="Li W."/>
            <person name="Chen H.Y."/>
            <person name="Chen S.E."/>
            <person name="Zhou L.G."/>
            <person name="Ni X.B."/>
            <person name="Tian J.H."/>
            <person name="Sheng Y."/>
            <person name="Liu T."/>
            <person name="Pan Y.S."/>
            <person name="Xia L.Y."/>
            <person name="Li J."/>
            <person name="Zhao F."/>
            <person name="Cao W.C."/>
        </authorList>
    </citation>
    <scope>NUCLEOTIDE SEQUENCE</scope>
    <source>
        <strain evidence="3">Rsan-2018</strain>
    </source>
</reference>
<name>A0A9D4SVY9_RHISA</name>
<comment type="subcellular location">
    <subcellularLocation>
        <location evidence="1">Nucleus</location>
    </subcellularLocation>
</comment>
<evidence type="ECO:0000259" key="2">
    <source>
        <dbReference type="Pfam" id="PF04218"/>
    </source>
</evidence>
<gene>
    <name evidence="3" type="ORF">HPB52_005754</name>
</gene>
<organism evidence="3 4">
    <name type="scientific">Rhipicephalus sanguineus</name>
    <name type="common">Brown dog tick</name>
    <name type="synonym">Ixodes sanguineus</name>
    <dbReference type="NCBI Taxonomy" id="34632"/>
    <lineage>
        <taxon>Eukaryota</taxon>
        <taxon>Metazoa</taxon>
        <taxon>Ecdysozoa</taxon>
        <taxon>Arthropoda</taxon>
        <taxon>Chelicerata</taxon>
        <taxon>Arachnida</taxon>
        <taxon>Acari</taxon>
        <taxon>Parasitiformes</taxon>
        <taxon>Ixodida</taxon>
        <taxon>Ixodoidea</taxon>
        <taxon>Ixodidae</taxon>
        <taxon>Rhipicephalinae</taxon>
        <taxon>Rhipicephalus</taxon>
        <taxon>Rhipicephalus</taxon>
    </lineage>
</organism>
<dbReference type="GO" id="GO:0005634">
    <property type="term" value="C:nucleus"/>
    <property type="evidence" value="ECO:0007669"/>
    <property type="project" value="UniProtKB-SubCell"/>
</dbReference>
<dbReference type="AlphaFoldDB" id="A0A9D4SVY9"/>
<dbReference type="InterPro" id="IPR009057">
    <property type="entry name" value="Homeodomain-like_sf"/>
</dbReference>
<dbReference type="GO" id="GO:0003677">
    <property type="term" value="F:DNA binding"/>
    <property type="evidence" value="ECO:0007669"/>
    <property type="project" value="InterPro"/>
</dbReference>
<reference evidence="3" key="2">
    <citation type="submission" date="2021-09" db="EMBL/GenBank/DDBJ databases">
        <authorList>
            <person name="Jia N."/>
            <person name="Wang J."/>
            <person name="Shi W."/>
            <person name="Du L."/>
            <person name="Sun Y."/>
            <person name="Zhan W."/>
            <person name="Jiang J."/>
            <person name="Wang Q."/>
            <person name="Zhang B."/>
            <person name="Ji P."/>
            <person name="Sakyi L.B."/>
            <person name="Cui X."/>
            <person name="Yuan T."/>
            <person name="Jiang B."/>
            <person name="Yang W."/>
            <person name="Lam T.T.-Y."/>
            <person name="Chang Q."/>
            <person name="Ding S."/>
            <person name="Wang X."/>
            <person name="Zhu J."/>
            <person name="Ruan X."/>
            <person name="Zhao L."/>
            <person name="Wei J."/>
            <person name="Que T."/>
            <person name="Du C."/>
            <person name="Cheng J."/>
            <person name="Dai P."/>
            <person name="Han X."/>
            <person name="Huang E."/>
            <person name="Gao Y."/>
            <person name="Liu J."/>
            <person name="Shao H."/>
            <person name="Ye R."/>
            <person name="Li L."/>
            <person name="Wei W."/>
            <person name="Wang X."/>
            <person name="Wang C."/>
            <person name="Huo Q."/>
            <person name="Li W."/>
            <person name="Guo W."/>
            <person name="Chen H."/>
            <person name="Chen S."/>
            <person name="Zhou L."/>
            <person name="Zhou L."/>
            <person name="Ni X."/>
            <person name="Tian J."/>
            <person name="Zhou Y."/>
            <person name="Sheng Y."/>
            <person name="Liu T."/>
            <person name="Pan Y."/>
            <person name="Xia L."/>
            <person name="Li J."/>
            <person name="Zhao F."/>
            <person name="Cao W."/>
        </authorList>
    </citation>
    <scope>NUCLEOTIDE SEQUENCE</scope>
    <source>
        <strain evidence="3">Rsan-2018</strain>
        <tissue evidence="3">Larvae</tissue>
    </source>
</reference>
<dbReference type="Pfam" id="PF04218">
    <property type="entry name" value="CENP-B_N"/>
    <property type="match status" value="1"/>
</dbReference>
<comment type="caution">
    <text evidence="3">The sequence shown here is derived from an EMBL/GenBank/DDBJ whole genome shotgun (WGS) entry which is preliminary data.</text>
</comment>
<feature type="domain" description="HTH psq-type" evidence="2">
    <location>
        <begin position="7"/>
        <end position="38"/>
    </location>
</feature>
<dbReference type="Gene3D" id="1.10.10.60">
    <property type="entry name" value="Homeodomain-like"/>
    <property type="match status" value="2"/>
</dbReference>
<sequence length="88" mass="9706">MGSGKGEEGKKQAVVAKEHGVAHSTIAAILKDKENILKCWVQLQLAPSRKRLRLGDYQQKIDSAVLTWLKDVRAQIVPVSGLMIQEKA</sequence>
<evidence type="ECO:0000256" key="1">
    <source>
        <dbReference type="ARBA" id="ARBA00004123"/>
    </source>
</evidence>
<protein>
    <recommendedName>
        <fullName evidence="2">HTH psq-type domain-containing protein</fullName>
    </recommendedName>
</protein>